<organism evidence="1 2">
    <name type="scientific">Proteiniphilum saccharofermentans</name>
    <dbReference type="NCBI Taxonomy" id="1642647"/>
    <lineage>
        <taxon>Bacteria</taxon>
        <taxon>Pseudomonadati</taxon>
        <taxon>Bacteroidota</taxon>
        <taxon>Bacteroidia</taxon>
        <taxon>Bacteroidales</taxon>
        <taxon>Dysgonomonadaceae</taxon>
        <taxon>Proteiniphilum</taxon>
    </lineage>
</organism>
<keyword evidence="2" id="KW-1185">Reference proteome</keyword>
<dbReference type="Proteomes" id="UP000187464">
    <property type="component" value="Chromosome I"/>
</dbReference>
<protein>
    <submittedName>
        <fullName evidence="1">Uncharacterized protein</fullName>
    </submittedName>
</protein>
<gene>
    <name evidence="1" type="ORF">PSM36_3192</name>
</gene>
<reference evidence="1 2" key="1">
    <citation type="submission" date="2016-08" db="EMBL/GenBank/DDBJ databases">
        <authorList>
            <person name="Seilhamer J.J."/>
        </authorList>
    </citation>
    <scope>NUCLEOTIDE SEQUENCE [LARGE SCALE GENOMIC DNA]</scope>
    <source>
        <strain evidence="1">M3/6</strain>
    </source>
</reference>
<accession>A0A1R3T2P2</accession>
<evidence type="ECO:0000313" key="2">
    <source>
        <dbReference type="Proteomes" id="UP000187464"/>
    </source>
</evidence>
<dbReference type="KEGG" id="psac:PSM36_3192"/>
<evidence type="ECO:0000313" key="1">
    <source>
        <dbReference type="EMBL" id="SCD21981.1"/>
    </source>
</evidence>
<sequence length="34" mass="3960">MSMNQRSALAKTICTQVDDYREFHTTIVLKNKCI</sequence>
<dbReference type="AlphaFoldDB" id="A0A1R3T2P2"/>
<dbReference type="EMBL" id="LT605205">
    <property type="protein sequence ID" value="SCD21981.1"/>
    <property type="molecule type" value="Genomic_DNA"/>
</dbReference>
<proteinExistence type="predicted"/>
<name>A0A1R3T2P2_9BACT</name>